<dbReference type="GeneID" id="19486754"/>
<dbReference type="RefSeq" id="YP_009030938.1">
    <property type="nucleotide sequence ID" value="NC_024134.1"/>
</dbReference>
<reference evidence="1 2" key="1">
    <citation type="journal article" date="2014" name="Genome Announc.">
        <title>Complete Genome Sequences of Two Escherichia coli O157:H7 Phages Effective in Limiting Contamination of Food Products.</title>
        <authorList>
            <person name="Hong Y."/>
            <person name="Pan Y."/>
            <person name="Harman N.J."/>
            <person name="Ebner P.D."/>
        </authorList>
    </citation>
    <scope>NUCLEOTIDE SEQUENCE [LARGE SCALE GENOMIC DNA]</scope>
</reference>
<proteinExistence type="predicted"/>
<keyword evidence="2" id="KW-1185">Reference proteome</keyword>
<dbReference type="KEGG" id="vg:19486754"/>
<accession>A0A023MHP3</accession>
<evidence type="ECO:0000313" key="2">
    <source>
        <dbReference type="Proteomes" id="UP000026907"/>
    </source>
</evidence>
<dbReference type="EMBL" id="KJ190158">
    <property type="protein sequence ID" value="AHN83617.1"/>
    <property type="molecule type" value="Genomic_DNA"/>
</dbReference>
<evidence type="ECO:0000313" key="1">
    <source>
        <dbReference type="EMBL" id="AHN83617.1"/>
    </source>
</evidence>
<name>A0A023MHP3_9CAUD</name>
<dbReference type="Proteomes" id="UP000026907">
    <property type="component" value="Segment"/>
</dbReference>
<organism evidence="1 2">
    <name type="scientific">Escherichia phage FFH2</name>
    <dbReference type="NCBI Taxonomy" id="1446490"/>
    <lineage>
        <taxon>Viruses</taxon>
        <taxon>Duplodnaviria</taxon>
        <taxon>Heunggongvirae</taxon>
        <taxon>Uroviricota</taxon>
        <taxon>Caudoviricetes</taxon>
        <taxon>Vequintavirinae</taxon>
        <taxon>Vequintavirus</taxon>
        <taxon>Vequintavirus PDX</taxon>
        <taxon>Vequintavirus FFH2</taxon>
    </lineage>
</organism>
<sequence length="347" mass="38373">MTKPVIPLDIWANQDVVLENTGELNKSQPKKEERLKGWDMTQRVACEVVNFELHMLSAWLKHLTEDVVPGWDNRFLRVTNNLADVPDKAAARQVLNVYSPEEMDDLYVDKSGDIMTQTQTLGLQRIEFASASTDNAAIYTTITPDKTTMDFWIMDNIGGADGTDLDDPSHQIDGFRWRFQPSGGQPVFSAMKLNAITANRARLAIQGNLECNDAKSSSANANAVTIPRATVNGQQSCGSAQIGGRVDCNNETVRGQYATVGGRNVVRRVNGNGADSSGNLTIPMPSRGVDDVRIANRFKTTYRESRVYPGHVMCSGNYAYKHPYQGDYWTGAIQKLVNGQWITISYA</sequence>
<protein>
    <submittedName>
        <fullName evidence="1">Tail fiber protein</fullName>
    </submittedName>
</protein>